<dbReference type="PANTHER" id="PTHR35121:SF2">
    <property type="entry name" value="SWIM-TYPE DOMAIN-CONTAINING PROTEIN"/>
    <property type="match status" value="1"/>
</dbReference>
<dbReference type="PANTHER" id="PTHR35121">
    <property type="entry name" value="HOMEODOMAIN PROTEIN 8, PUTATIVE-RELATED"/>
    <property type="match status" value="1"/>
</dbReference>
<reference evidence="2 3" key="1">
    <citation type="journal article" date="2024" name="G3 (Bethesda)">
        <title>Genome assembly of Hibiscus sabdariffa L. provides insights into metabolisms of medicinal natural products.</title>
        <authorList>
            <person name="Kim T."/>
        </authorList>
    </citation>
    <scope>NUCLEOTIDE SEQUENCE [LARGE SCALE GENOMIC DNA]</scope>
    <source>
        <strain evidence="2">TK-2024</strain>
        <tissue evidence="2">Old leaves</tissue>
    </source>
</reference>
<evidence type="ECO:0000313" key="2">
    <source>
        <dbReference type="EMBL" id="KAK8515532.1"/>
    </source>
</evidence>
<feature type="region of interest" description="Disordered" evidence="1">
    <location>
        <begin position="79"/>
        <end position="109"/>
    </location>
</feature>
<protein>
    <submittedName>
        <fullName evidence="2">Uncharacterized protein</fullName>
    </submittedName>
</protein>
<dbReference type="EMBL" id="JBBPBM010000063">
    <property type="protein sequence ID" value="KAK8515532.1"/>
    <property type="molecule type" value="Genomic_DNA"/>
</dbReference>
<evidence type="ECO:0000313" key="3">
    <source>
        <dbReference type="Proteomes" id="UP001472677"/>
    </source>
</evidence>
<comment type="caution">
    <text evidence="2">The sequence shown here is derived from an EMBL/GenBank/DDBJ whole genome shotgun (WGS) entry which is preliminary data.</text>
</comment>
<sequence length="109" mass="11835">MATGAADGLFRSLYEGCISGSNIGIEHRPYHRNCRCALHDKSQGNCPHPFPKSKSVSYPIRRAWSEGSLAMAVAASSCHSSPAWGRNPNHRLGPCKEEEEDVPRGTGEV</sequence>
<name>A0ABR2C8A0_9ROSI</name>
<accession>A0ABR2C8A0</accession>
<dbReference type="Proteomes" id="UP001472677">
    <property type="component" value="Unassembled WGS sequence"/>
</dbReference>
<organism evidence="2 3">
    <name type="scientific">Hibiscus sabdariffa</name>
    <name type="common">roselle</name>
    <dbReference type="NCBI Taxonomy" id="183260"/>
    <lineage>
        <taxon>Eukaryota</taxon>
        <taxon>Viridiplantae</taxon>
        <taxon>Streptophyta</taxon>
        <taxon>Embryophyta</taxon>
        <taxon>Tracheophyta</taxon>
        <taxon>Spermatophyta</taxon>
        <taxon>Magnoliopsida</taxon>
        <taxon>eudicotyledons</taxon>
        <taxon>Gunneridae</taxon>
        <taxon>Pentapetalae</taxon>
        <taxon>rosids</taxon>
        <taxon>malvids</taxon>
        <taxon>Malvales</taxon>
        <taxon>Malvaceae</taxon>
        <taxon>Malvoideae</taxon>
        <taxon>Hibiscus</taxon>
    </lineage>
</organism>
<gene>
    <name evidence="2" type="ORF">V6N12_075572</name>
</gene>
<evidence type="ECO:0000256" key="1">
    <source>
        <dbReference type="SAM" id="MobiDB-lite"/>
    </source>
</evidence>
<proteinExistence type="predicted"/>
<keyword evidence="3" id="KW-1185">Reference proteome</keyword>